<protein>
    <recommendedName>
        <fullName evidence="3">BIG2 domain-containing protein</fullName>
    </recommendedName>
</protein>
<gene>
    <name evidence="1" type="ORF">QVZ41_07185</name>
</gene>
<evidence type="ECO:0008006" key="3">
    <source>
        <dbReference type="Google" id="ProtNLM"/>
    </source>
</evidence>
<name>A0ABT8VRN4_9FLAO</name>
<reference evidence="1" key="1">
    <citation type="submission" date="2023-07" db="EMBL/GenBank/DDBJ databases">
        <title>Wenyingzhuangia sp. chi5 genome sequencing and assembly.</title>
        <authorList>
            <person name="Park S."/>
        </authorList>
    </citation>
    <scope>NUCLEOTIDE SEQUENCE</scope>
    <source>
        <strain evidence="1">Chi5</strain>
    </source>
</reference>
<dbReference type="RefSeq" id="WP_302883884.1">
    <property type="nucleotide sequence ID" value="NZ_JAUMIT010000003.1"/>
</dbReference>
<comment type="caution">
    <text evidence="1">The sequence shown here is derived from an EMBL/GenBank/DDBJ whole genome shotgun (WGS) entry which is preliminary data.</text>
</comment>
<proteinExistence type="predicted"/>
<evidence type="ECO:0000313" key="1">
    <source>
        <dbReference type="EMBL" id="MDO3694627.1"/>
    </source>
</evidence>
<accession>A0ABT8VRN4</accession>
<keyword evidence="2" id="KW-1185">Reference proteome</keyword>
<dbReference type="PROSITE" id="PS51257">
    <property type="entry name" value="PROKAR_LIPOPROTEIN"/>
    <property type="match status" value="1"/>
</dbReference>
<dbReference type="Proteomes" id="UP001168642">
    <property type="component" value="Unassembled WGS sequence"/>
</dbReference>
<evidence type="ECO:0000313" key="2">
    <source>
        <dbReference type="Proteomes" id="UP001168642"/>
    </source>
</evidence>
<dbReference type="EMBL" id="JAUMIT010000003">
    <property type="protein sequence ID" value="MDO3694627.1"/>
    <property type="molecule type" value="Genomic_DNA"/>
</dbReference>
<dbReference type="Gene3D" id="2.60.40.1080">
    <property type="match status" value="1"/>
</dbReference>
<dbReference type="InterPro" id="IPR008964">
    <property type="entry name" value="Invasin/intimin_cell_adhesion"/>
</dbReference>
<sequence>MKKNAFLLFSIILLACSKQENINTGITVATTSKSLYKGDQFQIKAISDLDILFESEDEFHATVTDNGLVTAGYVGNTTILISNEIYNIQHSIKVNPRYTLYPDPLLDFKLTKEEFITLLGAPNEYSENFIKYNNYSDASNFISYTFNKENKLEYVRVLVNKNNYEDLVLDFLNERYVLQGTVAYEELGSGTLYCNNFKKSTATLSVFVYNFDATNYAVLYFPTSKTASALKLLSK</sequence>
<organism evidence="1 2">
    <name type="scientific">Wenyingzhuangia gilva</name>
    <dbReference type="NCBI Taxonomy" id="3057677"/>
    <lineage>
        <taxon>Bacteria</taxon>
        <taxon>Pseudomonadati</taxon>
        <taxon>Bacteroidota</taxon>
        <taxon>Flavobacteriia</taxon>
        <taxon>Flavobacteriales</taxon>
        <taxon>Flavobacteriaceae</taxon>
        <taxon>Wenyingzhuangia</taxon>
    </lineage>
</organism>
<dbReference type="SUPFAM" id="SSF49373">
    <property type="entry name" value="Invasin/intimin cell-adhesion fragments"/>
    <property type="match status" value="1"/>
</dbReference>